<evidence type="ECO:0008006" key="3">
    <source>
        <dbReference type="Google" id="ProtNLM"/>
    </source>
</evidence>
<protein>
    <recommendedName>
        <fullName evidence="3">Methyltransferase</fullName>
    </recommendedName>
</protein>
<keyword evidence="2" id="KW-1185">Reference proteome</keyword>
<sequence length="69" mass="8284">MLTDTWREDLRRGMDEAMRVLIPYGIVMFKWNDEQIKLSEVLKAIDRKPIFGDKKAKTHWLVFMKEADK</sequence>
<dbReference type="STRING" id="1423783.FC50_GL000934"/>
<evidence type="ECO:0000313" key="1">
    <source>
        <dbReference type="EMBL" id="KRL86412.1"/>
    </source>
</evidence>
<dbReference type="Proteomes" id="UP000051922">
    <property type="component" value="Unassembled WGS sequence"/>
</dbReference>
<gene>
    <name evidence="1" type="ORF">FC50_GL000934</name>
</gene>
<dbReference type="AlphaFoldDB" id="A0A0R1TZ02"/>
<comment type="caution">
    <text evidence="1">The sequence shown here is derived from an EMBL/GenBank/DDBJ whole genome shotgun (WGS) entry which is preliminary data.</text>
</comment>
<evidence type="ECO:0000313" key="2">
    <source>
        <dbReference type="Proteomes" id="UP000051922"/>
    </source>
</evidence>
<reference evidence="1 2" key="1">
    <citation type="journal article" date="2015" name="Genome Announc.">
        <title>Expanding the biotechnology potential of lactobacilli through comparative genomics of 213 strains and associated genera.</title>
        <authorList>
            <person name="Sun Z."/>
            <person name="Harris H.M."/>
            <person name="McCann A."/>
            <person name="Guo C."/>
            <person name="Argimon S."/>
            <person name="Zhang W."/>
            <person name="Yang X."/>
            <person name="Jeffery I.B."/>
            <person name="Cooney J.C."/>
            <person name="Kagawa T.F."/>
            <person name="Liu W."/>
            <person name="Song Y."/>
            <person name="Salvetti E."/>
            <person name="Wrobel A."/>
            <person name="Rasinkangas P."/>
            <person name="Parkhill J."/>
            <person name="Rea M.C."/>
            <person name="O'Sullivan O."/>
            <person name="Ritari J."/>
            <person name="Douillard F.P."/>
            <person name="Paul Ross R."/>
            <person name="Yang R."/>
            <person name="Briner A.E."/>
            <person name="Felis G.E."/>
            <person name="de Vos W.M."/>
            <person name="Barrangou R."/>
            <person name="Klaenhammer T.R."/>
            <person name="Caufield P.W."/>
            <person name="Cui Y."/>
            <person name="Zhang H."/>
            <person name="O'Toole P.W."/>
        </authorList>
    </citation>
    <scope>NUCLEOTIDE SEQUENCE [LARGE SCALE GENOMIC DNA]</scope>
    <source>
        <strain evidence="1 2">DSM 15945</strain>
    </source>
</reference>
<dbReference type="EMBL" id="AZFJ01000045">
    <property type="protein sequence ID" value="KRL86412.1"/>
    <property type="molecule type" value="Genomic_DNA"/>
</dbReference>
<name>A0A0R1TZ02_9LACO</name>
<accession>A0A0R1TZ02</accession>
<proteinExistence type="predicted"/>
<dbReference type="PATRIC" id="fig|1423783.4.peg.965"/>
<organism evidence="1 2">
    <name type="scientific">Lacticaseibacillus pantheris DSM 15945 = JCM 12539 = NBRC 106106</name>
    <dbReference type="NCBI Taxonomy" id="1423783"/>
    <lineage>
        <taxon>Bacteria</taxon>
        <taxon>Bacillati</taxon>
        <taxon>Bacillota</taxon>
        <taxon>Bacilli</taxon>
        <taxon>Lactobacillales</taxon>
        <taxon>Lactobacillaceae</taxon>
        <taxon>Lacticaseibacillus</taxon>
    </lineage>
</organism>